<dbReference type="RefSeq" id="WP_206715200.1">
    <property type="nucleotide sequence ID" value="NZ_CP071091.1"/>
</dbReference>
<evidence type="ECO:0000313" key="4">
    <source>
        <dbReference type="Proteomes" id="UP000663090"/>
    </source>
</evidence>
<feature type="domain" description="Peptidase U32 collagenase" evidence="2">
    <location>
        <begin position="427"/>
        <end position="547"/>
    </location>
</feature>
<dbReference type="InterPro" id="IPR020988">
    <property type="entry name" value="Pept_U32_collagenase"/>
</dbReference>
<dbReference type="PANTHER" id="PTHR30217:SF10">
    <property type="entry name" value="23S RRNA 5-HYDROXYCYTIDINE C2501 SYNTHASE"/>
    <property type="match status" value="1"/>
</dbReference>
<evidence type="ECO:0000256" key="1">
    <source>
        <dbReference type="SAM" id="MobiDB-lite"/>
    </source>
</evidence>
<name>A0ABX7N428_9BACT</name>
<sequence>MRRRPEILAPAGDLDSMKAALASGADAIYFGLDEGFNARARAENFSLARLPETLALVHRAGARAYLTMNTLVFEPELAVVEDILRRVAAAGVDALIVQDPAIALVARAVCPQMEVHASTQMTISSAEGARFARGLGATRVVVPRELSVAEIARLASETDIELEVFIHGALCMSWSGQCLTSEAWGGRSANRGQCAQSCRLPYDLVVDGQTKDLGDVRYLLSPKDLAGVMAVPKLIDIGVHSLKIEGRQKGPQYVATAVTGYRRWVDGLEAGKADVGALRKDLADMTLSYSRGFSHGFFAGSDHQTLVEGRFPKHRGAILGVVEAVQGRDVLVVEDPEGRPWTGGLGQDEAREGPKGKVSSPLEGDAPVGEVLSPRPGMGVVFDDGHPEDKHEAGGPLFRVERHERGWVLGFGNPGPDMSRVARGQRVWVTSDPSLAKHTEELLEQGEPEGRVPLALTVSGAAGAPLVVTGTARGGHVATATSAVMLAAARGGGLDAVLLKDKLAALGGTPFHLSGLDTTALGTGLHLPVSELKALRRSLVVELTEKVSRGPVRTVRETSVLEEVRGSRRERVVVTPASEGARLLPLCRTDEQLEAVIAAGLPEVELDWMELVGLQRAVERAKAAGLRVTIATVRVQKPGEEGYDARIAKLKPDAVLARHWGAMMHFLERPFAPGETRPALHGDFSLNVTNSVTALHLLGLGLDTLTFAHDLDAVQLGAMLEHLPAERFTVTVHHHISTFHTEHCVYSHTLSQGRDYRSCGRPCEKHRLSLRDHKGLEHPVVVDVGCRNTVFNAQAQSAASLVPSLMARGVRRFRVEFVRESREEATRVLGAYQELLAGRISPAETVRRAAVHEQFGVTKGTMKVLNPTFTVQR</sequence>
<dbReference type="Pfam" id="PF01136">
    <property type="entry name" value="Peptidase_U32"/>
    <property type="match status" value="2"/>
</dbReference>
<organism evidence="3 4">
    <name type="scientific">Myxococcus landrumensis</name>
    <dbReference type="NCBI Taxonomy" id="2813577"/>
    <lineage>
        <taxon>Bacteria</taxon>
        <taxon>Pseudomonadati</taxon>
        <taxon>Myxococcota</taxon>
        <taxon>Myxococcia</taxon>
        <taxon>Myxococcales</taxon>
        <taxon>Cystobacterineae</taxon>
        <taxon>Myxococcaceae</taxon>
        <taxon>Myxococcus</taxon>
    </lineage>
</organism>
<dbReference type="Proteomes" id="UP000663090">
    <property type="component" value="Chromosome"/>
</dbReference>
<evidence type="ECO:0000259" key="2">
    <source>
        <dbReference type="Pfam" id="PF12392"/>
    </source>
</evidence>
<feature type="region of interest" description="Disordered" evidence="1">
    <location>
        <begin position="335"/>
        <end position="374"/>
    </location>
</feature>
<accession>A0ABX7N428</accession>
<gene>
    <name evidence="3" type="ORF">JY572_34775</name>
</gene>
<proteinExistence type="predicted"/>
<dbReference type="EMBL" id="CP071091">
    <property type="protein sequence ID" value="QSQ13455.1"/>
    <property type="molecule type" value="Genomic_DNA"/>
</dbReference>
<reference evidence="3 4" key="1">
    <citation type="submission" date="2021-02" db="EMBL/GenBank/DDBJ databases">
        <title>De Novo genome assembly of isolated myxobacteria.</title>
        <authorList>
            <person name="Stevens D.C."/>
        </authorList>
    </citation>
    <scope>NUCLEOTIDE SEQUENCE [LARGE SCALE GENOMIC DNA]</scope>
    <source>
        <strain evidence="3 4">SCHIC003</strain>
    </source>
</reference>
<dbReference type="Pfam" id="PF12392">
    <property type="entry name" value="DUF3656"/>
    <property type="match status" value="1"/>
</dbReference>
<dbReference type="InterPro" id="IPR051454">
    <property type="entry name" value="RNA/ubiquinone_mod_enzymes"/>
</dbReference>
<keyword evidence="4" id="KW-1185">Reference proteome</keyword>
<protein>
    <submittedName>
        <fullName evidence="3">U32 family peptidase</fullName>
    </submittedName>
</protein>
<evidence type="ECO:0000313" key="3">
    <source>
        <dbReference type="EMBL" id="QSQ13455.1"/>
    </source>
</evidence>
<dbReference type="InterPro" id="IPR001539">
    <property type="entry name" value="Peptidase_U32"/>
</dbReference>
<dbReference type="PANTHER" id="PTHR30217">
    <property type="entry name" value="PEPTIDASE U32 FAMILY"/>
    <property type="match status" value="1"/>
</dbReference>